<dbReference type="PANTHER" id="PTHR46861:SF1">
    <property type="entry name" value="TUMOR NECROSIS FACTOR RECEPTOR SUPERFAMILY MEMBER 1A"/>
    <property type="match status" value="1"/>
</dbReference>
<dbReference type="InterPro" id="IPR001368">
    <property type="entry name" value="TNFR/NGFR_Cys_rich_reg"/>
</dbReference>
<evidence type="ECO:0000259" key="10">
    <source>
        <dbReference type="PROSITE" id="PS50050"/>
    </source>
</evidence>
<proteinExistence type="predicted"/>
<feature type="domain" description="TNFR-Cys" evidence="10">
    <location>
        <begin position="68"/>
        <end position="110"/>
    </location>
</feature>
<evidence type="ECO:0000256" key="2">
    <source>
        <dbReference type="ARBA" id="ARBA00022729"/>
    </source>
</evidence>
<feature type="chain" id="PRO_5034163592" evidence="8">
    <location>
        <begin position="29"/>
        <end position="362"/>
    </location>
</feature>
<evidence type="ECO:0000256" key="5">
    <source>
        <dbReference type="ARBA" id="ARBA00023180"/>
    </source>
</evidence>
<protein>
    <submittedName>
        <fullName evidence="11">Tumor necrosis factor receptor superfamily, member 1a</fullName>
    </submittedName>
</protein>
<dbReference type="SUPFAM" id="SSF57586">
    <property type="entry name" value="TNF receptor-like"/>
    <property type="match status" value="2"/>
</dbReference>
<evidence type="ECO:0000313" key="11">
    <source>
        <dbReference type="Ensembl" id="ENSNMLP00000034807.1"/>
    </source>
</evidence>
<keyword evidence="2 8" id="KW-0732">Signal</keyword>
<dbReference type="GO" id="GO:0043235">
    <property type="term" value="C:receptor complex"/>
    <property type="evidence" value="ECO:0007669"/>
    <property type="project" value="TreeGrafter"/>
</dbReference>
<dbReference type="GO" id="GO:0043120">
    <property type="term" value="F:tumor necrosis factor binding"/>
    <property type="evidence" value="ECO:0007669"/>
    <property type="project" value="TreeGrafter"/>
</dbReference>
<keyword evidence="4 6" id="KW-1015">Disulfide bond</keyword>
<dbReference type="SMART" id="SM00208">
    <property type="entry name" value="TNFR"/>
    <property type="match status" value="3"/>
</dbReference>
<feature type="disulfide bond" evidence="6">
    <location>
        <begin position="134"/>
        <end position="152"/>
    </location>
</feature>
<dbReference type="PROSITE" id="PS50017">
    <property type="entry name" value="DEATH_DOMAIN"/>
    <property type="match status" value="1"/>
</dbReference>
<dbReference type="Gene3D" id="1.10.533.10">
    <property type="entry name" value="Death Domain, Fas"/>
    <property type="match status" value="1"/>
</dbReference>
<dbReference type="GO" id="GO:0006954">
    <property type="term" value="P:inflammatory response"/>
    <property type="evidence" value="ECO:0007669"/>
    <property type="project" value="TreeGrafter"/>
</dbReference>
<reference evidence="11" key="1">
    <citation type="submission" date="2025-08" db="UniProtKB">
        <authorList>
            <consortium name="Ensembl"/>
        </authorList>
    </citation>
    <scope>IDENTIFICATION</scope>
</reference>
<dbReference type="GO" id="GO:0045121">
    <property type="term" value="C:membrane raft"/>
    <property type="evidence" value="ECO:0007669"/>
    <property type="project" value="TreeGrafter"/>
</dbReference>
<evidence type="ECO:0000256" key="6">
    <source>
        <dbReference type="PROSITE-ProRule" id="PRU00206"/>
    </source>
</evidence>
<keyword evidence="3" id="KW-0677">Repeat</keyword>
<dbReference type="PANTHER" id="PTHR46861">
    <property type="entry name" value="TUMOR NECROSIS FACTOR RECEPTOR SUPERFAMILY MEMBER 1A"/>
    <property type="match status" value="1"/>
</dbReference>
<dbReference type="Proteomes" id="UP000694523">
    <property type="component" value="Unplaced"/>
</dbReference>
<dbReference type="GO" id="GO:0005031">
    <property type="term" value="F:tumor necrosis factor receptor activity"/>
    <property type="evidence" value="ECO:0007669"/>
    <property type="project" value="TreeGrafter"/>
</dbReference>
<dbReference type="Ensembl" id="ENSNMLT00000038769.1">
    <property type="protein sequence ID" value="ENSNMLP00000034807.1"/>
    <property type="gene ID" value="ENSNMLG00000021639.1"/>
</dbReference>
<accession>A0A8C6UGI9</accession>
<keyword evidence="5" id="KW-0325">Glycoprotein</keyword>
<feature type="domain" description="Death" evidence="9">
    <location>
        <begin position="279"/>
        <end position="359"/>
    </location>
</feature>
<dbReference type="InterPro" id="IPR033994">
    <property type="entry name" value="TNFRSF1A_death"/>
</dbReference>
<dbReference type="AlphaFoldDB" id="A0A8C6UGI9"/>
<feature type="transmembrane region" description="Helical" evidence="7">
    <location>
        <begin position="173"/>
        <end position="199"/>
    </location>
</feature>
<keyword evidence="7" id="KW-0472">Membrane</keyword>
<dbReference type="SMART" id="SM00005">
    <property type="entry name" value="DEATH"/>
    <property type="match status" value="1"/>
</dbReference>
<feature type="repeat" description="TNFR-Cys" evidence="6">
    <location>
        <begin position="68"/>
        <end position="110"/>
    </location>
</feature>
<feature type="signal peptide" evidence="8">
    <location>
        <begin position="1"/>
        <end position="28"/>
    </location>
</feature>
<evidence type="ECO:0000256" key="1">
    <source>
        <dbReference type="ARBA" id="ARBA00022703"/>
    </source>
</evidence>
<dbReference type="CDD" id="cd08313">
    <property type="entry name" value="Death_TNFR1"/>
    <property type="match status" value="1"/>
</dbReference>
<keyword evidence="12" id="KW-1185">Reference proteome</keyword>
<organism evidence="11 12">
    <name type="scientific">Neogobius melanostomus</name>
    <name type="common">round goby</name>
    <dbReference type="NCBI Taxonomy" id="47308"/>
    <lineage>
        <taxon>Eukaryota</taxon>
        <taxon>Metazoa</taxon>
        <taxon>Chordata</taxon>
        <taxon>Craniata</taxon>
        <taxon>Vertebrata</taxon>
        <taxon>Euteleostomi</taxon>
        <taxon>Actinopterygii</taxon>
        <taxon>Neopterygii</taxon>
        <taxon>Teleostei</taxon>
        <taxon>Neoteleostei</taxon>
        <taxon>Acanthomorphata</taxon>
        <taxon>Gobiaria</taxon>
        <taxon>Gobiiformes</taxon>
        <taxon>Gobioidei</taxon>
        <taxon>Gobiidae</taxon>
        <taxon>Benthophilinae</taxon>
        <taxon>Neogobiini</taxon>
        <taxon>Neogobius</taxon>
    </lineage>
</organism>
<dbReference type="Pfam" id="PF00531">
    <property type="entry name" value="Death"/>
    <property type="match status" value="1"/>
</dbReference>
<evidence type="ECO:0000259" key="9">
    <source>
        <dbReference type="PROSITE" id="PS50017"/>
    </source>
</evidence>
<feature type="disulfide bond" evidence="6">
    <location>
        <begin position="131"/>
        <end position="144"/>
    </location>
</feature>
<evidence type="ECO:0000256" key="3">
    <source>
        <dbReference type="ARBA" id="ARBA00022737"/>
    </source>
</evidence>
<sequence>MVPALFLRIVPLLSLSIPAVLLLPKAEGLTCQGDQFLTKDQICCNKCHPGYKVVENCRGHGLATNCTLCPARQYMDTMNFFPNCFSCKRCRADLFEIQELPCTHQRNTVCRCMDGYYKSVIDSVTFECSMCSTCGDNEIEDKKCTQEGNTECKCSVNYYRVKNKCLPSTILPLLTNVIAGAVVAVVLTLVLVIVITHFVTKRQTERKLLSSQESVESPQIYEALKINFEDASGHTLNSTPLHNVISQEPSNLPDCIPLEIKIPDVIYTLLDLVPVLQVKQLVRSLGVSDTVIERAELDHRSSKEAHYQMLRAWAEQGSHTCQGAGGQGGVLHLPQLYQLLDKLRLMHLEQTAQELETQYHCL</sequence>
<keyword evidence="7" id="KW-1133">Transmembrane helix</keyword>
<evidence type="ECO:0000256" key="7">
    <source>
        <dbReference type="SAM" id="Phobius"/>
    </source>
</evidence>
<evidence type="ECO:0000256" key="4">
    <source>
        <dbReference type="ARBA" id="ARBA00023157"/>
    </source>
</evidence>
<feature type="repeat" description="TNFR-Cys" evidence="6">
    <location>
        <begin position="111"/>
        <end position="152"/>
    </location>
</feature>
<dbReference type="Pfam" id="PF00020">
    <property type="entry name" value="TNFR_c6"/>
    <property type="match status" value="2"/>
</dbReference>
<comment type="caution">
    <text evidence="6">Lacks conserved residue(s) required for the propagation of feature annotation.</text>
</comment>
<dbReference type="InterPro" id="IPR000488">
    <property type="entry name" value="Death_dom"/>
</dbReference>
<name>A0A8C6UGI9_9GOBI</name>
<keyword evidence="1" id="KW-0053">Apoptosis</keyword>
<reference evidence="11" key="2">
    <citation type="submission" date="2025-09" db="UniProtKB">
        <authorList>
            <consortium name="Ensembl"/>
        </authorList>
    </citation>
    <scope>IDENTIFICATION</scope>
</reference>
<dbReference type="GO" id="GO:0006915">
    <property type="term" value="P:apoptotic process"/>
    <property type="evidence" value="ECO:0007669"/>
    <property type="project" value="UniProtKB-KW"/>
</dbReference>
<feature type="domain" description="TNFR-Cys" evidence="10">
    <location>
        <begin position="111"/>
        <end position="152"/>
    </location>
</feature>
<dbReference type="SUPFAM" id="SSF47986">
    <property type="entry name" value="DEATH domain"/>
    <property type="match status" value="1"/>
</dbReference>
<dbReference type="InterPro" id="IPR011029">
    <property type="entry name" value="DEATH-like_dom_sf"/>
</dbReference>
<dbReference type="InterPro" id="IPR052493">
    <property type="entry name" value="TNFRSF1A"/>
</dbReference>
<keyword evidence="7" id="KW-0812">Transmembrane</keyword>
<feature type="disulfide bond" evidence="6">
    <location>
        <begin position="69"/>
        <end position="84"/>
    </location>
</feature>
<dbReference type="PROSITE" id="PS00652">
    <property type="entry name" value="TNFR_NGFR_1"/>
    <property type="match status" value="1"/>
</dbReference>
<evidence type="ECO:0000313" key="12">
    <source>
        <dbReference type="Proteomes" id="UP000694523"/>
    </source>
</evidence>
<evidence type="ECO:0000256" key="8">
    <source>
        <dbReference type="SAM" id="SignalP"/>
    </source>
</evidence>
<dbReference type="PROSITE" id="PS50050">
    <property type="entry name" value="TNFR_NGFR_2"/>
    <property type="match status" value="2"/>
</dbReference>
<dbReference type="Gene3D" id="2.10.50.10">
    <property type="entry name" value="Tumor Necrosis Factor Receptor, subunit A, domain 2"/>
    <property type="match status" value="2"/>
</dbReference>